<evidence type="ECO:0000313" key="1">
    <source>
        <dbReference type="EMBL" id="CAD5113287.1"/>
    </source>
</evidence>
<organism evidence="1 2">
    <name type="scientific">Dimorphilus gyrociliatus</name>
    <dbReference type="NCBI Taxonomy" id="2664684"/>
    <lineage>
        <taxon>Eukaryota</taxon>
        <taxon>Metazoa</taxon>
        <taxon>Spiralia</taxon>
        <taxon>Lophotrochozoa</taxon>
        <taxon>Annelida</taxon>
        <taxon>Polychaeta</taxon>
        <taxon>Polychaeta incertae sedis</taxon>
        <taxon>Dinophilidae</taxon>
        <taxon>Dimorphilus</taxon>
    </lineage>
</organism>
<dbReference type="Proteomes" id="UP000549394">
    <property type="component" value="Unassembled WGS sequence"/>
</dbReference>
<dbReference type="AlphaFoldDB" id="A0A7I8VD56"/>
<proteinExistence type="predicted"/>
<gene>
    <name evidence="1" type="ORF">DGYR_LOCUS2309</name>
</gene>
<sequence length="195" mass="22682">MRSCKLPKGIQRMPISELRTSDQQRSRNRVSHGFQGFEIKPRAKTDNLMKFMLIFRVDKKFRTSGRVVKVSYYQNVYDEGVTTFYTNIFQTNFDGRPSPNHYKPAKYARCDVQRGGINECVIDIKFNINDVIGVFFPENSAIPYSQGCSSEEEDSTQLSISKEPIENLEAIMLQPVEFYKVDCREYSLNFTYVFD</sequence>
<accession>A0A7I8VD56</accession>
<protein>
    <submittedName>
        <fullName evidence="1">DgyrCDS2464</fullName>
    </submittedName>
</protein>
<name>A0A7I8VD56_9ANNE</name>
<comment type="caution">
    <text evidence="1">The sequence shown here is derived from an EMBL/GenBank/DDBJ whole genome shotgun (WGS) entry which is preliminary data.</text>
</comment>
<keyword evidence="2" id="KW-1185">Reference proteome</keyword>
<evidence type="ECO:0000313" key="2">
    <source>
        <dbReference type="Proteomes" id="UP000549394"/>
    </source>
</evidence>
<reference evidence="1 2" key="1">
    <citation type="submission" date="2020-08" db="EMBL/GenBank/DDBJ databases">
        <authorList>
            <person name="Hejnol A."/>
        </authorList>
    </citation>
    <scope>NUCLEOTIDE SEQUENCE [LARGE SCALE GENOMIC DNA]</scope>
</reference>
<dbReference type="EMBL" id="CAJFCJ010000003">
    <property type="protein sequence ID" value="CAD5113287.1"/>
    <property type="molecule type" value="Genomic_DNA"/>
</dbReference>